<organism evidence="1 2">
    <name type="scientific">Methanoculleus frigidifontis</name>
    <dbReference type="NCBI Taxonomy" id="2584085"/>
    <lineage>
        <taxon>Archaea</taxon>
        <taxon>Methanobacteriati</taxon>
        <taxon>Methanobacteriota</taxon>
        <taxon>Stenosarchaea group</taxon>
        <taxon>Methanomicrobia</taxon>
        <taxon>Methanomicrobiales</taxon>
        <taxon>Methanomicrobiaceae</taxon>
        <taxon>Methanoculleus</taxon>
    </lineage>
</organism>
<dbReference type="InterPro" id="IPR055834">
    <property type="entry name" value="DUF7411"/>
</dbReference>
<dbReference type="GO" id="GO:0016787">
    <property type="term" value="F:hydrolase activity"/>
    <property type="evidence" value="ECO:0007669"/>
    <property type="project" value="UniProtKB-KW"/>
</dbReference>
<evidence type="ECO:0000313" key="2">
    <source>
        <dbReference type="Proteomes" id="UP001168338"/>
    </source>
</evidence>
<dbReference type="RefSeq" id="WP_301664379.1">
    <property type="nucleotide sequence ID" value="NZ_VCYH01000006.1"/>
</dbReference>
<dbReference type="SUPFAM" id="SSF52402">
    <property type="entry name" value="Adenine nucleotide alpha hydrolases-like"/>
    <property type="match status" value="1"/>
</dbReference>
<proteinExistence type="predicted"/>
<name>A0ABT8MBB1_9EURY</name>
<dbReference type="Gene3D" id="3.40.50.620">
    <property type="entry name" value="HUPs"/>
    <property type="match status" value="1"/>
</dbReference>
<dbReference type="Pfam" id="PF24167">
    <property type="entry name" value="DUF7411"/>
    <property type="match status" value="1"/>
</dbReference>
<dbReference type="Proteomes" id="UP001168338">
    <property type="component" value="Unassembled WGS sequence"/>
</dbReference>
<accession>A0ABT8MBB1</accession>
<protein>
    <submittedName>
        <fullName evidence="1">Alpha hydrolase</fullName>
    </submittedName>
</protein>
<dbReference type="InterPro" id="IPR014729">
    <property type="entry name" value="Rossmann-like_a/b/a_fold"/>
</dbReference>
<sequence length="200" mass="21941">MKAGLLFSGGKDSALAAIMLARDYDVELNTFVFDPDREVPGVRAAAAALDLPFRKRVFCRDVLDEAAGLLIRCGYPNDAITMVHRTAVELLCDVYPVVGDGTRRDDRVPLLNRSEVQRIEDRLRCSYVRPLLGYGKPEIERLAGRFLVVQYGETGTIENGDYEHELRAAIGAYGGDPGALFPGGHLQSLVIGTTEKLKTT</sequence>
<dbReference type="EMBL" id="VCYH01000006">
    <property type="protein sequence ID" value="MDN7025233.1"/>
    <property type="molecule type" value="Genomic_DNA"/>
</dbReference>
<keyword evidence="1" id="KW-0378">Hydrolase</keyword>
<dbReference type="NCBIfam" id="NF011155">
    <property type="entry name" value="PRK14561.1"/>
    <property type="match status" value="1"/>
</dbReference>
<reference evidence="1" key="1">
    <citation type="submission" date="2019-05" db="EMBL/GenBank/DDBJ databases">
        <title>Methanoculleus sp. FWC-SCC1, a methanogenic archaeon isolated from deep marine cold seep.</title>
        <authorList>
            <person name="Chen Y.-W."/>
            <person name="Chen S.-C."/>
            <person name="Teng N.-H."/>
            <person name="Lai M.-C."/>
        </authorList>
    </citation>
    <scope>NUCLEOTIDE SEQUENCE</scope>
    <source>
        <strain evidence="1">FWC-SCC1</strain>
    </source>
</reference>
<comment type="caution">
    <text evidence="1">The sequence shown here is derived from an EMBL/GenBank/DDBJ whole genome shotgun (WGS) entry which is preliminary data.</text>
</comment>
<evidence type="ECO:0000313" key="1">
    <source>
        <dbReference type="EMBL" id="MDN7025233.1"/>
    </source>
</evidence>
<keyword evidence="2" id="KW-1185">Reference proteome</keyword>
<gene>
    <name evidence="1" type="ORF">FGU65_10080</name>
</gene>